<accession>A0ABS9EJN7</accession>
<keyword evidence="1" id="KW-0808">Transferase</keyword>
<sequence>MKTVGFIVNPVAGMGGAVGLKGTDGPEILERAIALGAVPKAMERAISVLRGLMDLDEVRWITCPGPMGEEAFLSLGMDFEVLDGDFAIPTTGRDTAFATEKMIDMNVDLLSFVGGDGTARDVASVIGDRIPVVGIPGGVKLHSAVFAKTPLKAGEILERYIRGRIDDFRLAEVMDIDEEAFRDGRLSASLYGYMRVPVSPEAMQSKKSGRHRESSSFRLKELACYVTSSMDEDVIYLLGSGATVKGLSDYLGIDGTLLGVDAVIGGRMIGKDMTEEEIRKAIEATSLKVAMILSPIGGQGFLLGRGNQQLSPDIVRSVGKEGISVIATPEKMEELFGKPLLVDTGDRELDEELRGFVSVIVGDSRELIWPLE</sequence>
<dbReference type="Pfam" id="PF20143">
    <property type="entry name" value="NAD_kinase_C"/>
    <property type="match status" value="1"/>
</dbReference>
<proteinExistence type="predicted"/>
<dbReference type="Pfam" id="PF01513">
    <property type="entry name" value="NAD_kinase"/>
    <property type="match status" value="1"/>
</dbReference>
<dbReference type="SUPFAM" id="SSF111331">
    <property type="entry name" value="NAD kinase/diacylglycerol kinase-like"/>
    <property type="match status" value="1"/>
</dbReference>
<dbReference type="InterPro" id="IPR017438">
    <property type="entry name" value="ATP-NAD_kinase_N"/>
</dbReference>
<dbReference type="Proteomes" id="UP001200430">
    <property type="component" value="Unassembled WGS sequence"/>
</dbReference>
<evidence type="ECO:0000313" key="1">
    <source>
        <dbReference type="EMBL" id="MCF4141417.1"/>
    </source>
</evidence>
<dbReference type="InterPro" id="IPR039065">
    <property type="entry name" value="AcoX-like"/>
</dbReference>
<dbReference type="PIRSF" id="PIRSF016907">
    <property type="entry name" value="Kin_ATP-NAD"/>
    <property type="match status" value="1"/>
</dbReference>
<dbReference type="InterPro" id="IPR002504">
    <property type="entry name" value="NADK"/>
</dbReference>
<dbReference type="EMBL" id="JAKGUD010000001">
    <property type="protein sequence ID" value="MCF4141417.1"/>
    <property type="molecule type" value="Genomic_DNA"/>
</dbReference>
<dbReference type="RefSeq" id="WP_236097810.1">
    <property type="nucleotide sequence ID" value="NZ_JAKGUD010000001.1"/>
</dbReference>
<evidence type="ECO:0000313" key="2">
    <source>
        <dbReference type="Proteomes" id="UP001200430"/>
    </source>
</evidence>
<dbReference type="PANTHER" id="PTHR40697">
    <property type="entry name" value="ACETOIN CATABOLISM PROTEIN X"/>
    <property type="match status" value="1"/>
</dbReference>
<organism evidence="1 2">
    <name type="scientific">Dethiosulfovibrio marinus</name>
    <dbReference type="NCBI Taxonomy" id="133532"/>
    <lineage>
        <taxon>Bacteria</taxon>
        <taxon>Thermotogati</taxon>
        <taxon>Synergistota</taxon>
        <taxon>Synergistia</taxon>
        <taxon>Synergistales</taxon>
        <taxon>Dethiosulfovibrionaceae</taxon>
        <taxon>Dethiosulfovibrio</taxon>
    </lineage>
</organism>
<keyword evidence="1" id="KW-0418">Kinase</keyword>
<dbReference type="PANTHER" id="PTHR40697:SF2">
    <property type="entry name" value="ATP-NAD KINASE-RELATED"/>
    <property type="match status" value="1"/>
</dbReference>
<protein>
    <submittedName>
        <fullName evidence="1">ATP-NAD kinase family protein</fullName>
    </submittedName>
</protein>
<comment type="caution">
    <text evidence="1">The sequence shown here is derived from an EMBL/GenBank/DDBJ whole genome shotgun (WGS) entry which is preliminary data.</text>
</comment>
<reference evidence="1 2" key="1">
    <citation type="submission" date="2022-01" db="EMBL/GenBank/DDBJ databases">
        <title>Dethiosulfovibrio faecalis sp. nov., a novel proteolytic, non-sulfur-reducing bacterium isolated from a marine aquaculture solid waste bioreactor.</title>
        <authorList>
            <person name="Grabowski S."/>
            <person name="Apolinario E."/>
            <person name="Schneider N."/>
            <person name="Marshall C.W."/>
            <person name="Sowers K.R."/>
        </authorList>
    </citation>
    <scope>NUCLEOTIDE SEQUENCE [LARGE SCALE GENOMIC DNA]</scope>
    <source>
        <strain evidence="1 2">DSM 12537</strain>
    </source>
</reference>
<dbReference type="InterPro" id="IPR016064">
    <property type="entry name" value="NAD/diacylglycerol_kinase_sf"/>
</dbReference>
<keyword evidence="2" id="KW-1185">Reference proteome</keyword>
<dbReference type="InterPro" id="IPR011386">
    <property type="entry name" value="Put_ATP-NAD_kin"/>
</dbReference>
<name>A0ABS9EJN7_9BACT</name>
<gene>
    <name evidence="1" type="ORF">L2W38_01110</name>
</gene>
<dbReference type="Gene3D" id="3.40.50.10330">
    <property type="entry name" value="Probable inorganic polyphosphate/atp-NAD kinase, domain 1"/>
    <property type="match status" value="1"/>
</dbReference>
<dbReference type="GO" id="GO:0016301">
    <property type="term" value="F:kinase activity"/>
    <property type="evidence" value="ECO:0007669"/>
    <property type="project" value="UniProtKB-KW"/>
</dbReference>